<dbReference type="GO" id="GO:0046872">
    <property type="term" value="F:metal ion binding"/>
    <property type="evidence" value="ECO:0007669"/>
    <property type="project" value="UniProtKB-KW"/>
</dbReference>
<feature type="domain" description="2Fe-2S ferredoxin-type" evidence="7">
    <location>
        <begin position="2"/>
        <end position="105"/>
    </location>
</feature>
<dbReference type="GO" id="GO:0140647">
    <property type="term" value="P:P450-containing electron transport chain"/>
    <property type="evidence" value="ECO:0007669"/>
    <property type="project" value="InterPro"/>
</dbReference>
<dbReference type="InterPro" id="IPR036010">
    <property type="entry name" value="2Fe-2S_ferredoxin-like_sf"/>
</dbReference>
<dbReference type="PROSITE" id="PS51085">
    <property type="entry name" value="2FE2S_FER_2"/>
    <property type="match status" value="1"/>
</dbReference>
<keyword evidence="9" id="KW-1185">Reference proteome</keyword>
<organism evidence="8 9">
    <name type="scientific">Sphingomonas aerophila</name>
    <dbReference type="NCBI Taxonomy" id="1344948"/>
    <lineage>
        <taxon>Bacteria</taxon>
        <taxon>Pseudomonadati</taxon>
        <taxon>Pseudomonadota</taxon>
        <taxon>Alphaproteobacteria</taxon>
        <taxon>Sphingomonadales</taxon>
        <taxon>Sphingomonadaceae</taxon>
        <taxon>Sphingomonas</taxon>
    </lineage>
</organism>
<sequence length="105" mass="10976">MASLIVTTREGDTYDLAATSGLSVMEIVREGGVDELLAACGGCLSCATCHVVVDSSQAAFLSPASDDEEDLLDGLTARVPTSRLACQIQFEDRLDGLRVTIAPEA</sequence>
<dbReference type="PRINTS" id="PR00355">
    <property type="entry name" value="ADRENODOXIN"/>
</dbReference>
<evidence type="ECO:0000256" key="2">
    <source>
        <dbReference type="ARBA" id="ARBA00022714"/>
    </source>
</evidence>
<evidence type="ECO:0000313" key="9">
    <source>
        <dbReference type="Proteomes" id="UP000546200"/>
    </source>
</evidence>
<dbReference type="PANTHER" id="PTHR23426:SF65">
    <property type="entry name" value="FERREDOXIN-2, MITOCHONDRIAL"/>
    <property type="match status" value="1"/>
</dbReference>
<keyword evidence="4" id="KW-0408">Iron</keyword>
<dbReference type="Gene3D" id="3.10.20.30">
    <property type="match status" value="1"/>
</dbReference>
<keyword evidence="2" id="KW-0001">2Fe-2S</keyword>
<proteinExistence type="inferred from homology"/>
<dbReference type="CDD" id="cd00207">
    <property type="entry name" value="fer2"/>
    <property type="match status" value="1"/>
</dbReference>
<evidence type="ECO:0000313" key="8">
    <source>
        <dbReference type="EMBL" id="MBB5713832.1"/>
    </source>
</evidence>
<comment type="caution">
    <text evidence="8">The sequence shown here is derived from an EMBL/GenBank/DDBJ whole genome shotgun (WGS) entry which is preliminary data.</text>
</comment>
<evidence type="ECO:0000256" key="6">
    <source>
        <dbReference type="ARBA" id="ARBA00034078"/>
    </source>
</evidence>
<comment type="similarity">
    <text evidence="1">Belongs to the adrenodoxin/putidaredoxin family.</text>
</comment>
<dbReference type="PANTHER" id="PTHR23426">
    <property type="entry name" value="FERREDOXIN/ADRENODOXIN"/>
    <property type="match status" value="1"/>
</dbReference>
<protein>
    <submittedName>
        <fullName evidence="8">2Fe-2S ferredoxin</fullName>
    </submittedName>
</protein>
<dbReference type="AlphaFoldDB" id="A0A7W9BAX3"/>
<accession>A0A7W9BAX3</accession>
<keyword evidence="3" id="KW-0479">Metal-binding</keyword>
<dbReference type="InterPro" id="IPR012675">
    <property type="entry name" value="Beta-grasp_dom_sf"/>
</dbReference>
<dbReference type="InterPro" id="IPR001055">
    <property type="entry name" value="Adrenodoxin-like"/>
</dbReference>
<gene>
    <name evidence="8" type="ORF">FHS94_000655</name>
</gene>
<dbReference type="Pfam" id="PF00111">
    <property type="entry name" value="Fer2"/>
    <property type="match status" value="1"/>
</dbReference>
<dbReference type="SUPFAM" id="SSF54292">
    <property type="entry name" value="2Fe-2S ferredoxin-like"/>
    <property type="match status" value="1"/>
</dbReference>
<dbReference type="Proteomes" id="UP000546200">
    <property type="component" value="Unassembled WGS sequence"/>
</dbReference>
<evidence type="ECO:0000256" key="5">
    <source>
        <dbReference type="ARBA" id="ARBA00023014"/>
    </source>
</evidence>
<name>A0A7W9BAX3_9SPHN</name>
<dbReference type="GO" id="GO:0051537">
    <property type="term" value="F:2 iron, 2 sulfur cluster binding"/>
    <property type="evidence" value="ECO:0007669"/>
    <property type="project" value="UniProtKB-KW"/>
</dbReference>
<evidence type="ECO:0000256" key="3">
    <source>
        <dbReference type="ARBA" id="ARBA00022723"/>
    </source>
</evidence>
<dbReference type="GO" id="GO:0009055">
    <property type="term" value="F:electron transfer activity"/>
    <property type="evidence" value="ECO:0007669"/>
    <property type="project" value="TreeGrafter"/>
</dbReference>
<dbReference type="InterPro" id="IPR001041">
    <property type="entry name" value="2Fe-2S_ferredoxin-type"/>
</dbReference>
<comment type="cofactor">
    <cofactor evidence="6">
        <name>[2Fe-2S] cluster</name>
        <dbReference type="ChEBI" id="CHEBI:190135"/>
    </cofactor>
</comment>
<reference evidence="8 9" key="1">
    <citation type="submission" date="2020-08" db="EMBL/GenBank/DDBJ databases">
        <title>Genomic Encyclopedia of Type Strains, Phase IV (KMG-IV): sequencing the most valuable type-strain genomes for metagenomic binning, comparative biology and taxonomic classification.</title>
        <authorList>
            <person name="Goeker M."/>
        </authorList>
    </citation>
    <scope>NUCLEOTIDE SEQUENCE [LARGE SCALE GENOMIC DNA]</scope>
    <source>
        <strain evidence="8 9">DSM 100044</strain>
    </source>
</reference>
<evidence type="ECO:0000256" key="4">
    <source>
        <dbReference type="ARBA" id="ARBA00023004"/>
    </source>
</evidence>
<keyword evidence="5" id="KW-0411">Iron-sulfur</keyword>
<evidence type="ECO:0000256" key="1">
    <source>
        <dbReference type="ARBA" id="ARBA00010914"/>
    </source>
</evidence>
<evidence type="ECO:0000259" key="7">
    <source>
        <dbReference type="PROSITE" id="PS51085"/>
    </source>
</evidence>
<dbReference type="RefSeq" id="WP_184054613.1">
    <property type="nucleotide sequence ID" value="NZ_JACIJK010000002.1"/>
</dbReference>
<dbReference type="EMBL" id="JACIJK010000002">
    <property type="protein sequence ID" value="MBB5713832.1"/>
    <property type="molecule type" value="Genomic_DNA"/>
</dbReference>